<dbReference type="AlphaFoldDB" id="A0A4Z0GMI1"/>
<sequence>MHQLIMKADLKAIGFTDFQASQIIRIIKYRLNQAGIPFYANPKIRFVPAMEVARYLFGVADDPEDPVAEFRKRLTNLSELAEALHSREIAQQIIREAQQTMVEKGCPAYQNVRHWIVPLAAVEQILFRNQKEEV</sequence>
<dbReference type="InterPro" id="IPR021512">
    <property type="entry name" value="DUF3173"/>
</dbReference>
<comment type="caution">
    <text evidence="1">The sequence shown here is derived from an EMBL/GenBank/DDBJ whole genome shotgun (WGS) entry which is preliminary data.</text>
</comment>
<evidence type="ECO:0000313" key="2">
    <source>
        <dbReference type="Proteomes" id="UP000298347"/>
    </source>
</evidence>
<accession>A0A4Z0GMI1</accession>
<protein>
    <submittedName>
        <fullName evidence="1">DUF3173 domain-containing protein</fullName>
    </submittedName>
</protein>
<gene>
    <name evidence="1" type="ORF">E4665_11620</name>
</gene>
<dbReference type="Pfam" id="PF11372">
    <property type="entry name" value="DUF3173"/>
    <property type="match status" value="2"/>
</dbReference>
<keyword evidence="2" id="KW-1185">Reference proteome</keyword>
<dbReference type="Proteomes" id="UP000298347">
    <property type="component" value="Unassembled WGS sequence"/>
</dbReference>
<proteinExistence type="predicted"/>
<name>A0A4Z0GMI1_9BACL</name>
<dbReference type="RefSeq" id="WP_135348957.1">
    <property type="nucleotide sequence ID" value="NZ_SRJD01000013.1"/>
</dbReference>
<dbReference type="EMBL" id="SRJD01000013">
    <property type="protein sequence ID" value="TGA97491.1"/>
    <property type="molecule type" value="Genomic_DNA"/>
</dbReference>
<reference evidence="1 2" key="1">
    <citation type="journal article" date="2015" name="Int. J. Syst. Evol. Microbiol.">
        <title>Sporolactobacillus shoreae sp. nov. and Sporolactobacillus spathodeae sp. nov., two spore-forming lactic acid bacteria isolated from tree barks in Thailand.</title>
        <authorList>
            <person name="Thamacharoensuk T."/>
            <person name="Kitahara M."/>
            <person name="Ohkuma M."/>
            <person name="Thongchul N."/>
            <person name="Tanasupawat S."/>
        </authorList>
    </citation>
    <scope>NUCLEOTIDE SEQUENCE [LARGE SCALE GENOMIC DNA]</scope>
    <source>
        <strain evidence="1 2">BK92</strain>
    </source>
</reference>
<organism evidence="1 2">
    <name type="scientific">Sporolactobacillus shoreae</name>
    <dbReference type="NCBI Taxonomy" id="1465501"/>
    <lineage>
        <taxon>Bacteria</taxon>
        <taxon>Bacillati</taxon>
        <taxon>Bacillota</taxon>
        <taxon>Bacilli</taxon>
        <taxon>Bacillales</taxon>
        <taxon>Sporolactobacillaceae</taxon>
        <taxon>Sporolactobacillus</taxon>
    </lineage>
</organism>
<dbReference type="OrthoDB" id="1915051at2"/>
<evidence type="ECO:0000313" key="1">
    <source>
        <dbReference type="EMBL" id="TGA97491.1"/>
    </source>
</evidence>